<evidence type="ECO:0000259" key="2">
    <source>
        <dbReference type="Pfam" id="PF08279"/>
    </source>
</evidence>
<name>A0A432MD26_9BACT</name>
<evidence type="ECO:0000313" key="4">
    <source>
        <dbReference type="Proteomes" id="UP000280296"/>
    </source>
</evidence>
<dbReference type="CDD" id="cd00090">
    <property type="entry name" value="HTH_ARSR"/>
    <property type="match status" value="1"/>
</dbReference>
<dbReference type="EMBL" id="RYZH01000095">
    <property type="protein sequence ID" value="RUL81411.1"/>
    <property type="molecule type" value="Genomic_DNA"/>
</dbReference>
<comment type="caution">
    <text evidence="3">The sequence shown here is derived from an EMBL/GenBank/DDBJ whole genome shotgun (WGS) entry which is preliminary data.</text>
</comment>
<dbReference type="AlphaFoldDB" id="A0A432MD26"/>
<dbReference type="InterPro" id="IPR036390">
    <property type="entry name" value="WH_DNA-bd_sf"/>
</dbReference>
<dbReference type="GO" id="GO:0006355">
    <property type="term" value="P:regulation of DNA-templated transcription"/>
    <property type="evidence" value="ECO:0007669"/>
    <property type="project" value="UniProtKB-ARBA"/>
</dbReference>
<protein>
    <submittedName>
        <fullName evidence="3">HTH domain-containing protein</fullName>
    </submittedName>
</protein>
<evidence type="ECO:0000256" key="1">
    <source>
        <dbReference type="SAM" id="MobiDB-lite"/>
    </source>
</evidence>
<dbReference type="Gene3D" id="1.10.10.10">
    <property type="entry name" value="Winged helix-like DNA-binding domain superfamily/Winged helix DNA-binding domain"/>
    <property type="match status" value="1"/>
</dbReference>
<feature type="compositionally biased region" description="Basic and acidic residues" evidence="1">
    <location>
        <begin position="72"/>
        <end position="92"/>
    </location>
</feature>
<dbReference type="SUPFAM" id="SSF46785">
    <property type="entry name" value="Winged helix' DNA-binding domain"/>
    <property type="match status" value="1"/>
</dbReference>
<dbReference type="Pfam" id="PF08279">
    <property type="entry name" value="HTH_11"/>
    <property type="match status" value="1"/>
</dbReference>
<dbReference type="RefSeq" id="WP_126728213.1">
    <property type="nucleotide sequence ID" value="NZ_RYZH01000095.1"/>
</dbReference>
<dbReference type="InterPro" id="IPR013196">
    <property type="entry name" value="HTH_11"/>
</dbReference>
<proteinExistence type="predicted"/>
<accession>A0A432MD26</accession>
<organism evidence="3 4">
    <name type="scientific">Tautonia sociabilis</name>
    <dbReference type="NCBI Taxonomy" id="2080755"/>
    <lineage>
        <taxon>Bacteria</taxon>
        <taxon>Pseudomonadati</taxon>
        <taxon>Planctomycetota</taxon>
        <taxon>Planctomycetia</taxon>
        <taxon>Isosphaerales</taxon>
        <taxon>Isosphaeraceae</taxon>
        <taxon>Tautonia</taxon>
    </lineage>
</organism>
<dbReference type="InterPro" id="IPR011991">
    <property type="entry name" value="ArsR-like_HTH"/>
</dbReference>
<sequence length="104" mass="11724">MPYRRSREIEQRLARVLRLVRAGGYSAPRLAEEIGVSVPTISRCIESLRDRGYDIRARRRGGGWCYVLGRTGRSERRREGRPSADAPQRDPDPMPSTATKAGGR</sequence>
<dbReference type="InterPro" id="IPR036388">
    <property type="entry name" value="WH-like_DNA-bd_sf"/>
</dbReference>
<dbReference type="Proteomes" id="UP000280296">
    <property type="component" value="Unassembled WGS sequence"/>
</dbReference>
<feature type="domain" description="Helix-turn-helix type 11" evidence="2">
    <location>
        <begin position="12"/>
        <end position="61"/>
    </location>
</feature>
<reference evidence="3 4" key="2">
    <citation type="submission" date="2019-01" db="EMBL/GenBank/DDBJ databases">
        <title>Tautonia sociabilis, a novel thermotolerant planctomycete of Isosphaeraceae family, isolated from a 4000 m deep subterranean habitat.</title>
        <authorList>
            <person name="Kovaleva O.L."/>
            <person name="Elcheninov A.G."/>
            <person name="Van Heerden E."/>
            <person name="Toshchakov S.V."/>
            <person name="Novikov A."/>
            <person name="Bonch-Osmolovskaya E.A."/>
            <person name="Kublanov I.V."/>
        </authorList>
    </citation>
    <scope>NUCLEOTIDE SEQUENCE [LARGE SCALE GENOMIC DNA]</scope>
    <source>
        <strain evidence="3 4">GM2012</strain>
    </source>
</reference>
<feature type="region of interest" description="Disordered" evidence="1">
    <location>
        <begin position="71"/>
        <end position="104"/>
    </location>
</feature>
<reference evidence="3 4" key="1">
    <citation type="submission" date="2018-12" db="EMBL/GenBank/DDBJ databases">
        <authorList>
            <person name="Toschakov S.V."/>
        </authorList>
    </citation>
    <scope>NUCLEOTIDE SEQUENCE [LARGE SCALE GENOMIC DNA]</scope>
    <source>
        <strain evidence="3 4">GM2012</strain>
    </source>
</reference>
<evidence type="ECO:0000313" key="3">
    <source>
        <dbReference type="EMBL" id="RUL81411.1"/>
    </source>
</evidence>
<keyword evidence="4" id="KW-1185">Reference proteome</keyword>
<gene>
    <name evidence="3" type="ORF">TsocGM_25140</name>
</gene>